<keyword evidence="2" id="KW-1185">Reference proteome</keyword>
<evidence type="ECO:0000313" key="1">
    <source>
        <dbReference type="EMBL" id="GBM44403.1"/>
    </source>
</evidence>
<sequence>MSATCLGNKVALISALWYASRENGSQPLDRPLLGILRLLLTNALNKVECLYQMIFYLVISIGHVNHINLWLVISTVDEKKDTATVTKHFHASILYQ</sequence>
<proteinExistence type="predicted"/>
<dbReference type="EMBL" id="BGPR01001064">
    <property type="protein sequence ID" value="GBM44403.1"/>
    <property type="molecule type" value="Genomic_DNA"/>
</dbReference>
<reference evidence="1 2" key="1">
    <citation type="journal article" date="2019" name="Sci. Rep.">
        <title>Orb-weaving spider Araneus ventricosus genome elucidates the spidroin gene catalogue.</title>
        <authorList>
            <person name="Kono N."/>
            <person name="Nakamura H."/>
            <person name="Ohtoshi R."/>
            <person name="Moran D.A.P."/>
            <person name="Shinohara A."/>
            <person name="Yoshida Y."/>
            <person name="Fujiwara M."/>
            <person name="Mori M."/>
            <person name="Tomita M."/>
            <person name="Arakawa K."/>
        </authorList>
    </citation>
    <scope>NUCLEOTIDE SEQUENCE [LARGE SCALE GENOMIC DNA]</scope>
</reference>
<protein>
    <submittedName>
        <fullName evidence="1">Uncharacterized protein</fullName>
    </submittedName>
</protein>
<organism evidence="1 2">
    <name type="scientific">Araneus ventricosus</name>
    <name type="common">Orbweaver spider</name>
    <name type="synonym">Epeira ventricosa</name>
    <dbReference type="NCBI Taxonomy" id="182803"/>
    <lineage>
        <taxon>Eukaryota</taxon>
        <taxon>Metazoa</taxon>
        <taxon>Ecdysozoa</taxon>
        <taxon>Arthropoda</taxon>
        <taxon>Chelicerata</taxon>
        <taxon>Arachnida</taxon>
        <taxon>Araneae</taxon>
        <taxon>Araneomorphae</taxon>
        <taxon>Entelegynae</taxon>
        <taxon>Araneoidea</taxon>
        <taxon>Araneidae</taxon>
        <taxon>Araneus</taxon>
    </lineage>
</organism>
<accession>A0A4Y2FT24</accession>
<dbReference type="AlphaFoldDB" id="A0A4Y2FT24"/>
<evidence type="ECO:0000313" key="2">
    <source>
        <dbReference type="Proteomes" id="UP000499080"/>
    </source>
</evidence>
<name>A0A4Y2FT24_ARAVE</name>
<comment type="caution">
    <text evidence="1">The sequence shown here is derived from an EMBL/GenBank/DDBJ whole genome shotgun (WGS) entry which is preliminary data.</text>
</comment>
<gene>
    <name evidence="1" type="ORF">AVEN_128267_1</name>
</gene>
<dbReference type="Proteomes" id="UP000499080">
    <property type="component" value="Unassembled WGS sequence"/>
</dbReference>